<evidence type="ECO:0000313" key="2">
    <source>
        <dbReference type="EMBL" id="MPL55897.1"/>
    </source>
</evidence>
<reference evidence="2" key="1">
    <citation type="submission" date="2019-08" db="EMBL/GenBank/DDBJ databases">
        <authorList>
            <person name="Kucharzyk K."/>
            <person name="Murdoch R.W."/>
            <person name="Higgins S."/>
            <person name="Loffler F."/>
        </authorList>
    </citation>
    <scope>NUCLEOTIDE SEQUENCE</scope>
</reference>
<accession>A0A644SNM1</accession>
<keyword evidence="1" id="KW-0812">Transmembrane</keyword>
<name>A0A644SNM1_9ZZZZ</name>
<keyword evidence="1" id="KW-1133">Transmembrane helix</keyword>
<sequence length="192" mass="23074">MKRIANMLNFLKHFSLIFIAGLICYIFLDFDDYCSGIEILFIVPFLLIILILNILTLFIFNYFRNKRNKTNRNKISTFYVLGTLLIMALFFFGQNLYQQSYKPIWIGTSQENDFINLILFDDNHFELKKRSNHYACIKKGKFEQKGNYIYLKRKDLVRNYDIKLDSIYFFNKDKSLLIPQNENYKISPFQKN</sequence>
<protein>
    <submittedName>
        <fullName evidence="2">Uncharacterized protein</fullName>
    </submittedName>
</protein>
<organism evidence="2">
    <name type="scientific">bioreactor metagenome</name>
    <dbReference type="NCBI Taxonomy" id="1076179"/>
    <lineage>
        <taxon>unclassified sequences</taxon>
        <taxon>metagenomes</taxon>
        <taxon>ecological metagenomes</taxon>
    </lineage>
</organism>
<feature type="transmembrane region" description="Helical" evidence="1">
    <location>
        <begin position="7"/>
        <end position="28"/>
    </location>
</feature>
<gene>
    <name evidence="2" type="ORF">SDC9_01379</name>
</gene>
<feature type="transmembrane region" description="Helical" evidence="1">
    <location>
        <begin position="75"/>
        <end position="93"/>
    </location>
</feature>
<feature type="transmembrane region" description="Helical" evidence="1">
    <location>
        <begin position="40"/>
        <end position="63"/>
    </location>
</feature>
<dbReference type="EMBL" id="VSSQ01000002">
    <property type="protein sequence ID" value="MPL55897.1"/>
    <property type="molecule type" value="Genomic_DNA"/>
</dbReference>
<dbReference type="AlphaFoldDB" id="A0A644SNM1"/>
<comment type="caution">
    <text evidence="2">The sequence shown here is derived from an EMBL/GenBank/DDBJ whole genome shotgun (WGS) entry which is preliminary data.</text>
</comment>
<proteinExistence type="predicted"/>
<evidence type="ECO:0000256" key="1">
    <source>
        <dbReference type="SAM" id="Phobius"/>
    </source>
</evidence>
<keyword evidence="1" id="KW-0472">Membrane</keyword>